<evidence type="ECO:0000256" key="1">
    <source>
        <dbReference type="ARBA" id="ARBA00004127"/>
    </source>
</evidence>
<feature type="region of interest" description="Disordered" evidence="6">
    <location>
        <begin position="297"/>
        <end position="327"/>
    </location>
</feature>
<evidence type="ECO:0000256" key="2">
    <source>
        <dbReference type="ARBA" id="ARBA00007362"/>
    </source>
</evidence>
<comment type="caution">
    <text evidence="9">The sequence shown here is derived from an EMBL/GenBank/DDBJ whole genome shotgun (WGS) entry which is preliminary data.</text>
</comment>
<evidence type="ECO:0000256" key="3">
    <source>
        <dbReference type="ARBA" id="ARBA00022692"/>
    </source>
</evidence>
<evidence type="ECO:0000256" key="5">
    <source>
        <dbReference type="ARBA" id="ARBA00023136"/>
    </source>
</evidence>
<feature type="transmembrane region" description="Helical" evidence="7">
    <location>
        <begin position="187"/>
        <end position="207"/>
    </location>
</feature>
<reference evidence="9 10" key="1">
    <citation type="journal article" date="2024" name="Int. J. Mol. Sci.">
        <title>Exploration of Alicyclobacillus spp. Genome in Search of Antibiotic Resistance.</title>
        <authorList>
            <person name="Bucka-Kolendo J."/>
            <person name="Kiousi D.E."/>
            <person name="Dekowska A."/>
            <person name="Mikolajczuk-Szczyrba A."/>
            <person name="Karadedos D.M."/>
            <person name="Michael P."/>
            <person name="Galanis A."/>
            <person name="Sokolowska B."/>
        </authorList>
    </citation>
    <scope>NUCLEOTIDE SEQUENCE [LARGE SCALE GENOMIC DNA]</scope>
    <source>
        <strain evidence="9 10">KKP 3000</strain>
    </source>
</reference>
<evidence type="ECO:0000256" key="6">
    <source>
        <dbReference type="SAM" id="MobiDB-lite"/>
    </source>
</evidence>
<evidence type="ECO:0000256" key="4">
    <source>
        <dbReference type="ARBA" id="ARBA00022989"/>
    </source>
</evidence>
<evidence type="ECO:0000313" key="10">
    <source>
        <dbReference type="Proteomes" id="UP001579974"/>
    </source>
</evidence>
<dbReference type="InterPro" id="IPR037185">
    <property type="entry name" value="EmrE-like"/>
</dbReference>
<sequence length="327" mass="35213">MNISKSTSRTSQPVVLTSLMIGLLAISFSAIFIEWSTAPAAVIGMYRLWMSVLLLSPFALKRWREFGRLSLRDIGLVCLSGVFLGLHFLFWIQSLKMTSVASSMIIIALEPIFVLIGSVILFGSRVSKSGIISMLFAILGCAVVASADLGKGGGHLYGDFLSLVGTLAVSIYMLAGQKVRASVSSTTYNVLVFLVAGLVLFLFNVMTKTSLVSYSGHNWLMFTLLAVVSTVLGHGLFNWLLDTVSATTISMTILGEPVGAIVLAYFLLGQPVLLLQGVGSVMCLIGVFWFLRTNSSRQSDDEENPAGQETDSAYRGDGPERFDAGHA</sequence>
<dbReference type="RefSeq" id="WP_275473688.1">
    <property type="nucleotide sequence ID" value="NZ_CP162940.1"/>
</dbReference>
<gene>
    <name evidence="9" type="ORF">KKP3000_003703</name>
</gene>
<organism evidence="9 10">
    <name type="scientific">Alicyclobacillus fastidiosus</name>
    <dbReference type="NCBI Taxonomy" id="392011"/>
    <lineage>
        <taxon>Bacteria</taxon>
        <taxon>Bacillati</taxon>
        <taxon>Bacillota</taxon>
        <taxon>Bacilli</taxon>
        <taxon>Bacillales</taxon>
        <taxon>Alicyclobacillaceae</taxon>
        <taxon>Alicyclobacillus</taxon>
    </lineage>
</organism>
<protein>
    <submittedName>
        <fullName evidence="9">DMT family transporter</fullName>
    </submittedName>
</protein>
<evidence type="ECO:0000313" key="9">
    <source>
        <dbReference type="EMBL" id="MFB5190258.1"/>
    </source>
</evidence>
<dbReference type="PANTHER" id="PTHR32322:SF2">
    <property type="entry name" value="EAMA DOMAIN-CONTAINING PROTEIN"/>
    <property type="match status" value="1"/>
</dbReference>
<feature type="transmembrane region" description="Helical" evidence="7">
    <location>
        <begin position="130"/>
        <end position="150"/>
    </location>
</feature>
<dbReference type="Proteomes" id="UP001579974">
    <property type="component" value="Unassembled WGS sequence"/>
</dbReference>
<keyword evidence="3 7" id="KW-0812">Transmembrane</keyword>
<feature type="domain" description="EamA" evidence="8">
    <location>
        <begin position="19"/>
        <end position="144"/>
    </location>
</feature>
<feature type="transmembrane region" description="Helical" evidence="7">
    <location>
        <begin position="39"/>
        <end position="59"/>
    </location>
</feature>
<feature type="compositionally biased region" description="Basic and acidic residues" evidence="6">
    <location>
        <begin position="312"/>
        <end position="327"/>
    </location>
</feature>
<keyword evidence="5 7" id="KW-0472">Membrane</keyword>
<dbReference type="SUPFAM" id="SSF103481">
    <property type="entry name" value="Multidrug resistance efflux transporter EmrE"/>
    <property type="match status" value="2"/>
</dbReference>
<keyword evidence="4 7" id="KW-1133">Transmembrane helix</keyword>
<comment type="similarity">
    <text evidence="2">Belongs to the EamA transporter family.</text>
</comment>
<dbReference type="Pfam" id="PF00892">
    <property type="entry name" value="EamA"/>
    <property type="match status" value="2"/>
</dbReference>
<feature type="transmembrane region" description="Helical" evidence="7">
    <location>
        <begin position="273"/>
        <end position="291"/>
    </location>
</feature>
<evidence type="ECO:0000256" key="7">
    <source>
        <dbReference type="SAM" id="Phobius"/>
    </source>
</evidence>
<accession>A0ABV5ADB5</accession>
<keyword evidence="10" id="KW-1185">Reference proteome</keyword>
<comment type="subcellular location">
    <subcellularLocation>
        <location evidence="1">Endomembrane system</location>
        <topology evidence="1">Multi-pass membrane protein</topology>
    </subcellularLocation>
</comment>
<feature type="transmembrane region" description="Helical" evidence="7">
    <location>
        <begin position="71"/>
        <end position="92"/>
    </location>
</feature>
<feature type="transmembrane region" description="Helical" evidence="7">
    <location>
        <begin position="219"/>
        <end position="241"/>
    </location>
</feature>
<dbReference type="EMBL" id="JBDXSU010000005">
    <property type="protein sequence ID" value="MFB5190258.1"/>
    <property type="molecule type" value="Genomic_DNA"/>
</dbReference>
<name>A0ABV5ADB5_9BACL</name>
<dbReference type="PANTHER" id="PTHR32322">
    <property type="entry name" value="INNER MEMBRANE TRANSPORTER"/>
    <property type="match status" value="1"/>
</dbReference>
<dbReference type="InterPro" id="IPR050638">
    <property type="entry name" value="AA-Vitamin_Transporters"/>
</dbReference>
<feature type="transmembrane region" description="Helical" evidence="7">
    <location>
        <begin position="248"/>
        <end position="267"/>
    </location>
</feature>
<feature type="transmembrane region" description="Helical" evidence="7">
    <location>
        <begin position="156"/>
        <end position="175"/>
    </location>
</feature>
<dbReference type="InterPro" id="IPR000620">
    <property type="entry name" value="EamA_dom"/>
</dbReference>
<proteinExistence type="inferred from homology"/>
<feature type="transmembrane region" description="Helical" evidence="7">
    <location>
        <begin position="12"/>
        <end position="33"/>
    </location>
</feature>
<evidence type="ECO:0000259" key="8">
    <source>
        <dbReference type="Pfam" id="PF00892"/>
    </source>
</evidence>
<feature type="transmembrane region" description="Helical" evidence="7">
    <location>
        <begin position="104"/>
        <end position="123"/>
    </location>
</feature>
<feature type="domain" description="EamA" evidence="8">
    <location>
        <begin position="157"/>
        <end position="291"/>
    </location>
</feature>